<dbReference type="Pfam" id="PF13376">
    <property type="entry name" value="OmdA"/>
    <property type="match status" value="1"/>
</dbReference>
<evidence type="ECO:0000313" key="2">
    <source>
        <dbReference type="Proteomes" id="UP000683291"/>
    </source>
</evidence>
<name>A0A975JCW1_9RHOB</name>
<accession>A0A975JCW1</accession>
<sequence>MLLALRQSERLTAWNALTPGKRRGLIAPIEAAARPETRAKRIAALLRAL</sequence>
<reference evidence="1" key="1">
    <citation type="submission" date="2021-04" db="EMBL/GenBank/DDBJ databases">
        <title>Complete genome sequence for Sulfitobacter sp. strain JK7-1.</title>
        <authorList>
            <person name="Park S.-J."/>
        </authorList>
    </citation>
    <scope>NUCLEOTIDE SEQUENCE</scope>
    <source>
        <strain evidence="1">JK7-1</strain>
    </source>
</reference>
<keyword evidence="2" id="KW-1185">Reference proteome</keyword>
<protein>
    <submittedName>
        <fullName evidence="1">YdeI/OmpD-associated family protein</fullName>
    </submittedName>
</protein>
<dbReference type="AlphaFoldDB" id="A0A975JCW1"/>
<dbReference type="EMBL" id="CP073581">
    <property type="protein sequence ID" value="QUJ75765.1"/>
    <property type="molecule type" value="Genomic_DNA"/>
</dbReference>
<dbReference type="Proteomes" id="UP000683291">
    <property type="component" value="Chromosome 1"/>
</dbReference>
<organism evidence="1 2">
    <name type="scientific">Sulfitobacter albidus</name>
    <dbReference type="NCBI Taxonomy" id="2829501"/>
    <lineage>
        <taxon>Bacteria</taxon>
        <taxon>Pseudomonadati</taxon>
        <taxon>Pseudomonadota</taxon>
        <taxon>Alphaproteobacteria</taxon>
        <taxon>Rhodobacterales</taxon>
        <taxon>Roseobacteraceae</taxon>
        <taxon>Sulfitobacter</taxon>
    </lineage>
</organism>
<evidence type="ECO:0000313" key="1">
    <source>
        <dbReference type="EMBL" id="QUJ75765.1"/>
    </source>
</evidence>
<dbReference type="KEGG" id="sual:KDD17_12505"/>
<proteinExistence type="predicted"/>
<gene>
    <name evidence="1" type="ORF">KDD17_12505</name>
</gene>
<dbReference type="RefSeq" id="WP_212703966.1">
    <property type="nucleotide sequence ID" value="NZ_CP073581.1"/>
</dbReference>